<gene>
    <name evidence="2" type="ORF">LZ536_02575</name>
</gene>
<proteinExistence type="predicted"/>
<dbReference type="SUPFAM" id="SSF52540">
    <property type="entry name" value="P-loop containing nucleoside triphosphate hydrolases"/>
    <property type="match status" value="1"/>
</dbReference>
<dbReference type="PANTHER" id="PTHR34383">
    <property type="entry name" value="POLYPHOSPHATE:AMP PHOSPHOTRANSFERASE-RELATED"/>
    <property type="match status" value="1"/>
</dbReference>
<dbReference type="InterPro" id="IPR027417">
    <property type="entry name" value="P-loop_NTPase"/>
</dbReference>
<keyword evidence="2" id="KW-0808">Transferase</keyword>
<dbReference type="GO" id="GO:0016301">
    <property type="term" value="F:kinase activity"/>
    <property type="evidence" value="ECO:0007669"/>
    <property type="project" value="UniProtKB-KW"/>
</dbReference>
<sequence length="259" mass="29149">MPINLADIERGAPFAGDYASALAALQERLSRAQVAQIVHRRRAVIVLEGPEGAGKKAVLKALGAAFDPVHYNVHNITPDRRHSNEGHWLARFWNCLPAAGHTAIFLHSWYRRVLEDHVMGLVSEKEWKRGFDEINEFEAQQRDYGTLLVKLYFHATDRILDERIAARASDPWRHHLLGPVELRTVDGREAYRQALAQMFKQNDTRWAPWTGIDANDEPAARISALTVIADALEAAIPKEPPERVQPAIHFSKPAKVTPA</sequence>
<dbReference type="PANTHER" id="PTHR34383:SF3">
    <property type="entry name" value="POLYPHOSPHATE:AMP PHOSPHOTRANSFERASE"/>
    <property type="match status" value="1"/>
</dbReference>
<dbReference type="RefSeq" id="WP_249846737.1">
    <property type="nucleotide sequence ID" value="NZ_JAMGBD010000001.1"/>
</dbReference>
<organism evidence="2 3">
    <name type="scientific">Sphingomonas alba</name>
    <dbReference type="NCBI Taxonomy" id="2908208"/>
    <lineage>
        <taxon>Bacteria</taxon>
        <taxon>Pseudomonadati</taxon>
        <taxon>Pseudomonadota</taxon>
        <taxon>Alphaproteobacteria</taxon>
        <taxon>Sphingomonadales</taxon>
        <taxon>Sphingomonadaceae</taxon>
        <taxon>Sphingomonas</taxon>
    </lineage>
</organism>
<evidence type="ECO:0000313" key="3">
    <source>
        <dbReference type="Proteomes" id="UP001165363"/>
    </source>
</evidence>
<reference evidence="2" key="1">
    <citation type="submission" date="2022-05" db="EMBL/GenBank/DDBJ databases">
        <authorList>
            <person name="Jo J.-H."/>
            <person name="Im W.-T."/>
        </authorList>
    </citation>
    <scope>NUCLEOTIDE SEQUENCE</scope>
    <source>
        <strain evidence="2">SE158</strain>
    </source>
</reference>
<keyword evidence="3" id="KW-1185">Reference proteome</keyword>
<feature type="domain" description="Polyphosphate kinase-2-related" evidence="1">
    <location>
        <begin position="17"/>
        <end position="236"/>
    </location>
</feature>
<dbReference type="Pfam" id="PF03976">
    <property type="entry name" value="PPK2"/>
    <property type="match status" value="1"/>
</dbReference>
<name>A0ABT0RJH7_9SPHN</name>
<dbReference type="InterPro" id="IPR022488">
    <property type="entry name" value="PPK2-related"/>
</dbReference>
<evidence type="ECO:0000259" key="1">
    <source>
        <dbReference type="Pfam" id="PF03976"/>
    </source>
</evidence>
<dbReference type="EMBL" id="JAMGBD010000001">
    <property type="protein sequence ID" value="MCL6682786.1"/>
    <property type="molecule type" value="Genomic_DNA"/>
</dbReference>
<accession>A0ABT0RJH7</accession>
<protein>
    <submittedName>
        <fullName evidence="2">Polyphosphate kinase</fullName>
    </submittedName>
</protein>
<dbReference type="Proteomes" id="UP001165363">
    <property type="component" value="Unassembled WGS sequence"/>
</dbReference>
<dbReference type="Gene3D" id="3.40.50.300">
    <property type="entry name" value="P-loop containing nucleotide triphosphate hydrolases"/>
    <property type="match status" value="1"/>
</dbReference>
<comment type="caution">
    <text evidence="2">The sequence shown here is derived from an EMBL/GenBank/DDBJ whole genome shotgun (WGS) entry which is preliminary data.</text>
</comment>
<keyword evidence="2" id="KW-0418">Kinase</keyword>
<evidence type="ECO:0000313" key="2">
    <source>
        <dbReference type="EMBL" id="MCL6682786.1"/>
    </source>
</evidence>